<sequence>MSLPSASRVAQFQRSAGRQLRFQTFACPWLQSRRTKTTNANYEPIVLEKPDRFRPPSHPQRIVKPKPKIYGPDLTAQQKMEHKTKQYPHLMPPEDSFMHWFLHSRWIHMWITLSVLMSAATYVFVQDFYQTTPYMDLLPPKSEFLSHPFSFMGQYLQVYKMTVIYNSEQVAELRRKKIEDAEKQKEYRRAHGLPNEPYILRKLPGYKDEVEREAAKKEAAVVAEANADASPTAAADVPGRFKSFEGKIESPKKWFGIW</sequence>
<name>A0A6A6WIP2_9PEZI</name>
<dbReference type="Proteomes" id="UP000799437">
    <property type="component" value="Unassembled WGS sequence"/>
</dbReference>
<evidence type="ECO:0000313" key="3">
    <source>
        <dbReference type="Proteomes" id="UP000799437"/>
    </source>
</evidence>
<protein>
    <submittedName>
        <fullName evidence="2">Uncharacterized protein</fullName>
    </submittedName>
</protein>
<gene>
    <name evidence="2" type="ORF">EJ05DRAFT_507585</name>
</gene>
<dbReference type="OrthoDB" id="5397827at2759"/>
<accession>A0A6A6WIP2</accession>
<feature type="transmembrane region" description="Helical" evidence="1">
    <location>
        <begin position="106"/>
        <end position="125"/>
    </location>
</feature>
<evidence type="ECO:0000313" key="2">
    <source>
        <dbReference type="EMBL" id="KAF2761984.1"/>
    </source>
</evidence>
<reference evidence="2" key="1">
    <citation type="journal article" date="2020" name="Stud. Mycol.">
        <title>101 Dothideomycetes genomes: a test case for predicting lifestyles and emergence of pathogens.</title>
        <authorList>
            <person name="Haridas S."/>
            <person name="Albert R."/>
            <person name="Binder M."/>
            <person name="Bloem J."/>
            <person name="Labutti K."/>
            <person name="Salamov A."/>
            <person name="Andreopoulos B."/>
            <person name="Baker S."/>
            <person name="Barry K."/>
            <person name="Bills G."/>
            <person name="Bluhm B."/>
            <person name="Cannon C."/>
            <person name="Castanera R."/>
            <person name="Culley D."/>
            <person name="Daum C."/>
            <person name="Ezra D."/>
            <person name="Gonzalez J."/>
            <person name="Henrissat B."/>
            <person name="Kuo A."/>
            <person name="Liang C."/>
            <person name="Lipzen A."/>
            <person name="Lutzoni F."/>
            <person name="Magnuson J."/>
            <person name="Mondo S."/>
            <person name="Nolan M."/>
            <person name="Ohm R."/>
            <person name="Pangilinan J."/>
            <person name="Park H.-J."/>
            <person name="Ramirez L."/>
            <person name="Alfaro M."/>
            <person name="Sun H."/>
            <person name="Tritt A."/>
            <person name="Yoshinaga Y."/>
            <person name="Zwiers L.-H."/>
            <person name="Turgeon B."/>
            <person name="Goodwin S."/>
            <person name="Spatafora J."/>
            <person name="Crous P."/>
            <person name="Grigoriev I."/>
        </authorList>
    </citation>
    <scope>NUCLEOTIDE SEQUENCE</scope>
    <source>
        <strain evidence="2">CBS 121739</strain>
    </source>
</reference>
<dbReference type="RefSeq" id="XP_033604435.1">
    <property type="nucleotide sequence ID" value="XM_033747937.1"/>
</dbReference>
<proteinExistence type="predicted"/>
<keyword evidence="1" id="KW-0472">Membrane</keyword>
<dbReference type="GeneID" id="54488991"/>
<dbReference type="EMBL" id="ML996566">
    <property type="protein sequence ID" value="KAF2761984.1"/>
    <property type="molecule type" value="Genomic_DNA"/>
</dbReference>
<keyword evidence="3" id="KW-1185">Reference proteome</keyword>
<dbReference type="AlphaFoldDB" id="A0A6A6WIP2"/>
<evidence type="ECO:0000256" key="1">
    <source>
        <dbReference type="SAM" id="Phobius"/>
    </source>
</evidence>
<keyword evidence="1" id="KW-0812">Transmembrane</keyword>
<organism evidence="2 3">
    <name type="scientific">Pseudovirgaria hyperparasitica</name>
    <dbReference type="NCBI Taxonomy" id="470096"/>
    <lineage>
        <taxon>Eukaryota</taxon>
        <taxon>Fungi</taxon>
        <taxon>Dikarya</taxon>
        <taxon>Ascomycota</taxon>
        <taxon>Pezizomycotina</taxon>
        <taxon>Dothideomycetes</taxon>
        <taxon>Dothideomycetes incertae sedis</taxon>
        <taxon>Acrospermales</taxon>
        <taxon>Acrospermaceae</taxon>
        <taxon>Pseudovirgaria</taxon>
    </lineage>
</organism>
<keyword evidence="1" id="KW-1133">Transmembrane helix</keyword>